<accession>A0A0V0SZJ6</accession>
<dbReference type="EMBL" id="JYDJ01001362">
    <property type="protein sequence ID" value="KRX32150.1"/>
    <property type="molecule type" value="Genomic_DNA"/>
</dbReference>
<reference evidence="1 2" key="1">
    <citation type="submission" date="2015-01" db="EMBL/GenBank/DDBJ databases">
        <title>Evolution of Trichinella species and genotypes.</title>
        <authorList>
            <person name="Korhonen P.K."/>
            <person name="Edoardo P."/>
            <person name="Giuseppe L.R."/>
            <person name="Gasser R.B."/>
        </authorList>
    </citation>
    <scope>NUCLEOTIDE SEQUENCE [LARGE SCALE GENOMIC DNA]</scope>
    <source>
        <strain evidence="1">ISS417</strain>
    </source>
</reference>
<keyword evidence="2" id="KW-1185">Reference proteome</keyword>
<name>A0A0V0SZJ6_9BILA</name>
<comment type="caution">
    <text evidence="1">The sequence shown here is derived from an EMBL/GenBank/DDBJ whole genome shotgun (WGS) entry which is preliminary data.</text>
</comment>
<protein>
    <submittedName>
        <fullName evidence="1">Uncharacterized protein</fullName>
    </submittedName>
</protein>
<dbReference type="AlphaFoldDB" id="A0A0V0SZJ6"/>
<organism evidence="1 2">
    <name type="scientific">Trichinella murrelli</name>
    <dbReference type="NCBI Taxonomy" id="144512"/>
    <lineage>
        <taxon>Eukaryota</taxon>
        <taxon>Metazoa</taxon>
        <taxon>Ecdysozoa</taxon>
        <taxon>Nematoda</taxon>
        <taxon>Enoplea</taxon>
        <taxon>Dorylaimia</taxon>
        <taxon>Trichinellida</taxon>
        <taxon>Trichinellidae</taxon>
        <taxon>Trichinella</taxon>
    </lineage>
</organism>
<evidence type="ECO:0000313" key="2">
    <source>
        <dbReference type="Proteomes" id="UP000055048"/>
    </source>
</evidence>
<dbReference type="Proteomes" id="UP000055048">
    <property type="component" value="Unassembled WGS sequence"/>
</dbReference>
<sequence>MCRVSYFRYSKTFAFRFTFLFLRDQQHSYKDIRVSRKQSFFVW</sequence>
<gene>
    <name evidence="1" type="ORF">T05_12918</name>
</gene>
<evidence type="ECO:0000313" key="1">
    <source>
        <dbReference type="EMBL" id="KRX32150.1"/>
    </source>
</evidence>
<proteinExistence type="predicted"/>